<feature type="compositionally biased region" description="Low complexity" evidence="1">
    <location>
        <begin position="317"/>
        <end position="328"/>
    </location>
</feature>
<gene>
    <name evidence="2" type="ORF">AB1Y20_011192</name>
</gene>
<accession>A0AB34INV0</accession>
<feature type="compositionally biased region" description="Low complexity" evidence="1">
    <location>
        <begin position="278"/>
        <end position="309"/>
    </location>
</feature>
<evidence type="ECO:0000313" key="2">
    <source>
        <dbReference type="EMBL" id="KAL1503129.1"/>
    </source>
</evidence>
<dbReference type="AlphaFoldDB" id="A0AB34INV0"/>
<feature type="non-terminal residue" evidence="2">
    <location>
        <position position="585"/>
    </location>
</feature>
<protein>
    <submittedName>
        <fullName evidence="2">Uncharacterized protein</fullName>
    </submittedName>
</protein>
<dbReference type="Proteomes" id="UP001515480">
    <property type="component" value="Unassembled WGS sequence"/>
</dbReference>
<evidence type="ECO:0000313" key="3">
    <source>
        <dbReference type="Proteomes" id="UP001515480"/>
    </source>
</evidence>
<proteinExistence type="predicted"/>
<evidence type="ECO:0000256" key="1">
    <source>
        <dbReference type="SAM" id="MobiDB-lite"/>
    </source>
</evidence>
<name>A0AB34INV0_PRYPA</name>
<keyword evidence="3" id="KW-1185">Reference proteome</keyword>
<reference evidence="2 3" key="1">
    <citation type="journal article" date="2024" name="Science">
        <title>Giant polyketide synthase enzymes in the biosynthesis of giant marine polyether toxins.</title>
        <authorList>
            <person name="Fallon T.R."/>
            <person name="Shende V.V."/>
            <person name="Wierzbicki I.H."/>
            <person name="Pendleton A.L."/>
            <person name="Watervoot N.F."/>
            <person name="Auber R.P."/>
            <person name="Gonzalez D.J."/>
            <person name="Wisecaver J.H."/>
            <person name="Moore B.S."/>
        </authorList>
    </citation>
    <scope>NUCLEOTIDE SEQUENCE [LARGE SCALE GENOMIC DNA]</scope>
    <source>
        <strain evidence="2 3">12B1</strain>
    </source>
</reference>
<dbReference type="EMBL" id="JBGBPQ010000022">
    <property type="protein sequence ID" value="KAL1503129.1"/>
    <property type="molecule type" value="Genomic_DNA"/>
</dbReference>
<organism evidence="2 3">
    <name type="scientific">Prymnesium parvum</name>
    <name type="common">Toxic golden alga</name>
    <dbReference type="NCBI Taxonomy" id="97485"/>
    <lineage>
        <taxon>Eukaryota</taxon>
        <taxon>Haptista</taxon>
        <taxon>Haptophyta</taxon>
        <taxon>Prymnesiophyceae</taxon>
        <taxon>Prymnesiales</taxon>
        <taxon>Prymnesiaceae</taxon>
        <taxon>Prymnesium</taxon>
    </lineage>
</organism>
<feature type="region of interest" description="Disordered" evidence="1">
    <location>
        <begin position="278"/>
        <end position="351"/>
    </location>
</feature>
<sequence length="585" mass="61118">MYKSCVQRTDLRARLPKAPNLGCAPLRPLPLPGVPFTASKAPLPVSCLTWIPVLAGILAASPVTLQHTTSAFPADRTCSMPPKDGKEQTIEALRIRPFSEAVAKNIRSVGKLPSDAKLACECAKPMHRPDSPRERALRAITRLSRGCECAGRVKAKFKYSIPKILGQVVKMAGAFSEDASHFQLLAVPSDKNKRDDILGYNGMSAPAEEGYVSRAEWTDKDSAVTLGQVVHRLWELERPGRQMPAPPKTVSIYFDVSAAGSTWLRARAKAARQAARAPAAAVATPSSDRPSEASSSVARKPAAPRVLPQPAVPPAAAPALSAAASGGSKAKGGGAWRKSTLEERQRTRQLAMAVGGTSAPAAAKEGKPAKASGVFGGDAGGVRSGALAAQATVAPMGAGCVSAAGAKDGAVASACDYSDFVFSEAGLALDGVEDAQGGDSAPSLPHDGFRFCAADASTDAFGAASQGFGAIAKQLLDPSVSGFEELAPAATAAELPSNTPPPRKNFTNLLSCPPVVAWEAAWRAAWEAAWRAAWEAAWEAAWRAAWGAVWEAVSEAVWEAVSEAVWEAVSEEVWEAVSEEVWEAV</sequence>
<comment type="caution">
    <text evidence="2">The sequence shown here is derived from an EMBL/GenBank/DDBJ whole genome shotgun (WGS) entry which is preliminary data.</text>
</comment>